<keyword evidence="2" id="KW-0812">Transmembrane</keyword>
<dbReference type="Proteomes" id="UP000265725">
    <property type="component" value="Chromosome"/>
</dbReference>
<comment type="similarity">
    <text evidence="1">Belongs to the LytR/CpsA/Psr (LCP) family.</text>
</comment>
<organism evidence="4 5">
    <name type="scientific">Paenisporosarcina cavernae</name>
    <dbReference type="NCBI Taxonomy" id="2320858"/>
    <lineage>
        <taxon>Bacteria</taxon>
        <taxon>Bacillati</taxon>
        <taxon>Bacillota</taxon>
        <taxon>Bacilli</taxon>
        <taxon>Bacillales</taxon>
        <taxon>Caryophanaceae</taxon>
        <taxon>Paenisporosarcina</taxon>
    </lineage>
</organism>
<evidence type="ECO:0000259" key="3">
    <source>
        <dbReference type="Pfam" id="PF03816"/>
    </source>
</evidence>
<dbReference type="AlphaFoldDB" id="A0A385YVA0"/>
<evidence type="ECO:0000313" key="4">
    <source>
        <dbReference type="EMBL" id="AYC30825.1"/>
    </source>
</evidence>
<proteinExistence type="inferred from homology"/>
<feature type="transmembrane region" description="Helical" evidence="2">
    <location>
        <begin position="6"/>
        <end position="25"/>
    </location>
</feature>
<dbReference type="OrthoDB" id="27330at2"/>
<evidence type="ECO:0000256" key="2">
    <source>
        <dbReference type="SAM" id="Phobius"/>
    </source>
</evidence>
<reference evidence="5" key="1">
    <citation type="submission" date="2018-09" db="EMBL/GenBank/DDBJ databases">
        <authorList>
            <person name="Zhu H."/>
        </authorList>
    </citation>
    <scope>NUCLEOTIDE SEQUENCE [LARGE SCALE GENOMIC DNA]</scope>
    <source>
        <strain evidence="5">K2R23-3</strain>
    </source>
</reference>
<protein>
    <submittedName>
        <fullName evidence="4">LytR family transcriptional regulator</fullName>
    </submittedName>
</protein>
<name>A0A385YVA0_9BACL</name>
<dbReference type="NCBIfam" id="TIGR00350">
    <property type="entry name" value="lytR_cpsA_psr"/>
    <property type="match status" value="1"/>
</dbReference>
<keyword evidence="2" id="KW-0472">Membrane</keyword>
<dbReference type="Gene3D" id="3.40.630.190">
    <property type="entry name" value="LCP protein"/>
    <property type="match status" value="1"/>
</dbReference>
<sequence>MSKWIIIASLFALSVVLIFGIFTIVQLKNAFDKSSVDLVREGDKSELRDEAVILSDDPISILLLGIEDYSSESENSRADTQLLVTLNPSTHEMTMVTIPRDTRVHIENAGDFTGIHKINSAYTYGQITGYGASKLQIETIEKLLNIPIDYFIAVKFDGFRDIVNALDGVDIDVKEAFWEENFYDKTRIDFKKGLTHLNGEEALAFVRMRERPVNSIYSRDERQRQFLEVIITQAVSAKTLFTIGEISDILGDNVQTDFQVKDLYALQKQYVQLNNLSIRTLEIEGSNQYVGKSAFYLPEKNSLEEVSQKLRNILALEEVENFETNAAFVNEGS</sequence>
<evidence type="ECO:0000313" key="5">
    <source>
        <dbReference type="Proteomes" id="UP000265725"/>
    </source>
</evidence>
<keyword evidence="2" id="KW-1133">Transmembrane helix</keyword>
<feature type="domain" description="Cell envelope-related transcriptional attenuator" evidence="3">
    <location>
        <begin position="77"/>
        <end position="234"/>
    </location>
</feature>
<dbReference type="PANTHER" id="PTHR33392">
    <property type="entry name" value="POLYISOPRENYL-TEICHOIC ACID--PEPTIDOGLYCAN TEICHOIC ACID TRANSFERASE TAGU"/>
    <property type="match status" value="1"/>
</dbReference>
<dbReference type="PANTHER" id="PTHR33392:SF6">
    <property type="entry name" value="POLYISOPRENYL-TEICHOIC ACID--PEPTIDOGLYCAN TEICHOIC ACID TRANSFERASE TAGU"/>
    <property type="match status" value="1"/>
</dbReference>
<dbReference type="KEGG" id="paek:D3873_10345"/>
<dbReference type="InterPro" id="IPR050922">
    <property type="entry name" value="LytR/CpsA/Psr_CW_biosynth"/>
</dbReference>
<gene>
    <name evidence="4" type="ORF">D3873_10345</name>
</gene>
<dbReference type="EMBL" id="CP032418">
    <property type="protein sequence ID" value="AYC30825.1"/>
    <property type="molecule type" value="Genomic_DNA"/>
</dbReference>
<accession>A0A385YVA0</accession>
<keyword evidence="5" id="KW-1185">Reference proteome</keyword>
<dbReference type="Pfam" id="PF03816">
    <property type="entry name" value="LytR_cpsA_psr"/>
    <property type="match status" value="1"/>
</dbReference>
<dbReference type="InterPro" id="IPR004474">
    <property type="entry name" value="LytR_CpsA_psr"/>
</dbReference>
<evidence type="ECO:0000256" key="1">
    <source>
        <dbReference type="ARBA" id="ARBA00006068"/>
    </source>
</evidence>